<dbReference type="Proteomes" id="UP000886014">
    <property type="component" value="Unassembled WGS sequence"/>
</dbReference>
<comment type="caution">
    <text evidence="2">The sequence shown here is derived from an EMBL/GenBank/DDBJ whole genome shotgun (WGS) entry which is preliminary data.</text>
</comment>
<dbReference type="EMBL" id="DRTV01000232">
    <property type="protein sequence ID" value="HHF58423.1"/>
    <property type="molecule type" value="Genomic_DNA"/>
</dbReference>
<evidence type="ECO:0000313" key="2">
    <source>
        <dbReference type="EMBL" id="HHF58423.1"/>
    </source>
</evidence>
<gene>
    <name evidence="2" type="ORF">ENL41_03260</name>
</gene>
<dbReference type="AlphaFoldDB" id="A0A7C5I4W4"/>
<name>A0A7C5I4W4_UNCW3</name>
<sequence length="215" mass="25133">MRDVQKEPPPRKIPIDKVGVEDVTYPIRVMDKENGFQNTVARIKMSVDLPHNFRGTHMSRFIEVLNKHLHNITLYNLENILEDIRKELDAETSHIEIEFPYFIKKKAPISGMESFMNYRCKFIASKDDKFDFILEVNVPVHTLCPCSKEISERGAHNQRALVSVQVRMKKLVWIEEIVEMVEGSASAPLYALLKREDERYITEHAYDNPRFVEDV</sequence>
<evidence type="ECO:0000256" key="1">
    <source>
        <dbReference type="ARBA" id="ARBA00022801"/>
    </source>
</evidence>
<protein>
    <submittedName>
        <fullName evidence="2">GTP cyclohydrolase I FolE2</fullName>
    </submittedName>
</protein>
<keyword evidence="1" id="KW-0378">Hydrolase</keyword>
<dbReference type="PANTHER" id="PTHR36445">
    <property type="entry name" value="GTP CYCLOHYDROLASE MPTA"/>
    <property type="match status" value="1"/>
</dbReference>
<dbReference type="NCBIfam" id="NF010200">
    <property type="entry name" value="PRK13674.1-1"/>
    <property type="match status" value="1"/>
</dbReference>
<dbReference type="InterPro" id="IPR003801">
    <property type="entry name" value="GTP_cyclohydrolase_FolE2/MptA"/>
</dbReference>
<feature type="non-terminal residue" evidence="2">
    <location>
        <position position="215"/>
    </location>
</feature>
<proteinExistence type="predicted"/>
<organism evidence="2">
    <name type="scientific">candidate division WOR-3 bacterium</name>
    <dbReference type="NCBI Taxonomy" id="2052148"/>
    <lineage>
        <taxon>Bacteria</taxon>
        <taxon>Bacteria division WOR-3</taxon>
    </lineage>
</organism>
<accession>A0A7C5I4W4</accession>
<reference evidence="2" key="1">
    <citation type="journal article" date="2020" name="mSystems">
        <title>Genome- and Community-Level Interaction Insights into Carbon Utilization and Element Cycling Functions of Hydrothermarchaeota in Hydrothermal Sediment.</title>
        <authorList>
            <person name="Zhou Z."/>
            <person name="Liu Y."/>
            <person name="Xu W."/>
            <person name="Pan J."/>
            <person name="Luo Z.H."/>
            <person name="Li M."/>
        </authorList>
    </citation>
    <scope>NUCLEOTIDE SEQUENCE [LARGE SCALE GENOMIC DNA]</scope>
    <source>
        <strain evidence="2">HyVt-94</strain>
    </source>
</reference>
<dbReference type="PANTHER" id="PTHR36445:SF1">
    <property type="entry name" value="GTP CYCLOHYDROLASE MPTA"/>
    <property type="match status" value="1"/>
</dbReference>
<dbReference type="Pfam" id="PF02649">
    <property type="entry name" value="GCHY-1"/>
    <property type="match status" value="1"/>
</dbReference>
<dbReference type="Gene3D" id="3.10.270.10">
    <property type="entry name" value="Urate Oxidase"/>
    <property type="match status" value="1"/>
</dbReference>
<dbReference type="GO" id="GO:0003934">
    <property type="term" value="F:GTP cyclohydrolase I activity"/>
    <property type="evidence" value="ECO:0007669"/>
    <property type="project" value="InterPro"/>
</dbReference>